<protein>
    <submittedName>
        <fullName evidence="2">Uncharacterized protein</fullName>
    </submittedName>
</protein>
<feature type="coiled-coil region" evidence="1">
    <location>
        <begin position="244"/>
        <end position="347"/>
    </location>
</feature>
<organism evidence="2 3">
    <name type="scientific">Capillibacterium thermochitinicola</name>
    <dbReference type="NCBI Taxonomy" id="2699427"/>
    <lineage>
        <taxon>Bacteria</taxon>
        <taxon>Bacillati</taxon>
        <taxon>Bacillota</taxon>
        <taxon>Capillibacterium</taxon>
    </lineage>
</organism>
<evidence type="ECO:0000313" key="3">
    <source>
        <dbReference type="Proteomes" id="UP000657177"/>
    </source>
</evidence>
<accession>A0A8J6I1E0</accession>
<reference evidence="2" key="1">
    <citation type="submission" date="2020-06" db="EMBL/GenBank/DDBJ databases">
        <title>Novel chitinolytic bacterium.</title>
        <authorList>
            <person name="Ungkulpasvich U."/>
            <person name="Kosugi A."/>
            <person name="Uke A."/>
        </authorList>
    </citation>
    <scope>NUCLEOTIDE SEQUENCE</scope>
    <source>
        <strain evidence="2">UUS1-1</strain>
    </source>
</reference>
<feature type="coiled-coil region" evidence="1">
    <location>
        <begin position="184"/>
        <end position="214"/>
    </location>
</feature>
<dbReference type="Proteomes" id="UP000657177">
    <property type="component" value="Unassembled WGS sequence"/>
</dbReference>
<evidence type="ECO:0000256" key="1">
    <source>
        <dbReference type="SAM" id="Coils"/>
    </source>
</evidence>
<feature type="coiled-coil region" evidence="1">
    <location>
        <begin position="388"/>
        <end position="444"/>
    </location>
</feature>
<dbReference type="EMBL" id="JAAKDE010000012">
    <property type="protein sequence ID" value="MBA2133208.1"/>
    <property type="molecule type" value="Genomic_DNA"/>
</dbReference>
<keyword evidence="1" id="KW-0175">Coiled coil</keyword>
<comment type="caution">
    <text evidence="2">The sequence shown here is derived from an EMBL/GenBank/DDBJ whole genome shotgun (WGS) entry which is preliminary data.</text>
</comment>
<gene>
    <name evidence="2" type="ORF">G5B42_06585</name>
</gene>
<name>A0A8J6I1E0_9FIRM</name>
<dbReference type="Gene3D" id="3.40.50.300">
    <property type="entry name" value="P-loop containing nucleotide triphosphate hydrolases"/>
    <property type="match status" value="1"/>
</dbReference>
<evidence type="ECO:0000313" key="2">
    <source>
        <dbReference type="EMBL" id="MBA2133208.1"/>
    </source>
</evidence>
<proteinExistence type="predicted"/>
<dbReference type="InterPro" id="IPR027417">
    <property type="entry name" value="P-loop_NTPase"/>
</dbReference>
<keyword evidence="3" id="KW-1185">Reference proteome</keyword>
<dbReference type="RefSeq" id="WP_181339655.1">
    <property type="nucleotide sequence ID" value="NZ_JAAKDE010000012.1"/>
</dbReference>
<dbReference type="AlphaFoldDB" id="A0A8J6I1E0"/>
<sequence length="595" mass="68650">MRIKRLMIKALGPLRDWEHTFAPSWAEVPYTEQETEETVIEAIRAVLYGFPPHQNVRKQQLIPPTGKEDCSAAMWIETKSGTFLLGRNFTRESLEVFKLETKGLFPLSSMALMDLLLQELKVLNPLDFAVIGVFQNTDFTLDQNAPLVREHIRKVQSHERLPVLLSQAGNETRTHGQEIDLATINELLVKLDRLEKEKQRLIEEEQNYAAYEKFLSPTGEDLLALTTREYTAATLETSFYEEQIRKEMETRAILKKEEETLRQKIAAFDPTIYTPETERRVNRLLAQRAELNRLLQAMEELLEQNSRKGVWSRFGGKEREEEIKRRISELLQKLGRIREELKVLLKNKNPEDFLREMALLEQYRKDLACLQRPTILEDQNLDLWWEELERARQKEERLRQKREQLLALAGREDLAAVQVKVQKLSVIKHQRQQVEEELAAFLAELDQATPAEARAYLVELKQKREAEAVMKKNADLGEGELTALYTIYRDAGRFLSGLTEGKGQGLKPRLEGNLLRFSVRTADGDWCPAEEVSFSRPDLPDLAFRLALAKAVWADTQPLLLFDALAPWLTPKAAAAFCDLLHEGFRGGQIIIRVR</sequence>